<gene>
    <name evidence="2" type="ORF">DdX_22232</name>
</gene>
<evidence type="ECO:0000313" key="3">
    <source>
        <dbReference type="Proteomes" id="UP001201812"/>
    </source>
</evidence>
<evidence type="ECO:0000313" key="2">
    <source>
        <dbReference type="EMBL" id="KAI1690909.1"/>
    </source>
</evidence>
<organism evidence="2 3">
    <name type="scientific">Ditylenchus destructor</name>
    <dbReference type="NCBI Taxonomy" id="166010"/>
    <lineage>
        <taxon>Eukaryota</taxon>
        <taxon>Metazoa</taxon>
        <taxon>Ecdysozoa</taxon>
        <taxon>Nematoda</taxon>
        <taxon>Chromadorea</taxon>
        <taxon>Rhabditida</taxon>
        <taxon>Tylenchina</taxon>
        <taxon>Tylenchomorpha</taxon>
        <taxon>Sphaerularioidea</taxon>
        <taxon>Anguinidae</taxon>
        <taxon>Anguininae</taxon>
        <taxon>Ditylenchus</taxon>
    </lineage>
</organism>
<sequence length="128" mass="14316">MGLNRNAQIDVLQVESVAFVITRMIETLIESGRFRTLPGDRVWIAICGDKGGGLRQIVPPFREFLWPNQQPDSRRLRSTSAPLQDGRRQAPDLHAEVLVQPVPSGSEQAAPGRCRRIRILGRPGLLLR</sequence>
<dbReference type="Proteomes" id="UP001201812">
    <property type="component" value="Unassembled WGS sequence"/>
</dbReference>
<accession>A0AAD4MDX4</accession>
<feature type="region of interest" description="Disordered" evidence="1">
    <location>
        <begin position="69"/>
        <end position="90"/>
    </location>
</feature>
<protein>
    <submittedName>
        <fullName evidence="2">Uncharacterized protein</fullName>
    </submittedName>
</protein>
<reference evidence="2" key="1">
    <citation type="submission" date="2022-01" db="EMBL/GenBank/DDBJ databases">
        <title>Genome Sequence Resource for Two Populations of Ditylenchus destructor, the Migratory Endoparasitic Phytonematode.</title>
        <authorList>
            <person name="Zhang H."/>
            <person name="Lin R."/>
            <person name="Xie B."/>
        </authorList>
    </citation>
    <scope>NUCLEOTIDE SEQUENCE</scope>
    <source>
        <strain evidence="2">BazhouSP</strain>
    </source>
</reference>
<name>A0AAD4MDX4_9BILA</name>
<comment type="caution">
    <text evidence="2">The sequence shown here is derived from an EMBL/GenBank/DDBJ whole genome shotgun (WGS) entry which is preliminary data.</text>
</comment>
<keyword evidence="3" id="KW-1185">Reference proteome</keyword>
<dbReference type="InterPro" id="IPR009689">
    <property type="entry name" value="DUF1280"/>
</dbReference>
<proteinExistence type="predicted"/>
<dbReference type="EMBL" id="JAKKPZ010001053">
    <property type="protein sequence ID" value="KAI1690909.1"/>
    <property type="molecule type" value="Genomic_DNA"/>
</dbReference>
<dbReference type="AlphaFoldDB" id="A0AAD4MDX4"/>
<evidence type="ECO:0000256" key="1">
    <source>
        <dbReference type="SAM" id="MobiDB-lite"/>
    </source>
</evidence>
<dbReference type="Pfam" id="PF06918">
    <property type="entry name" value="DUF1280"/>
    <property type="match status" value="1"/>
</dbReference>